<proteinExistence type="predicted"/>
<comment type="caution">
    <text evidence="7">The sequence shown here is derived from an EMBL/GenBank/DDBJ whole genome shotgun (WGS) entry which is preliminary data.</text>
</comment>
<evidence type="ECO:0000256" key="6">
    <source>
        <dbReference type="SAM" id="Phobius"/>
    </source>
</evidence>
<evidence type="ECO:0000256" key="5">
    <source>
        <dbReference type="ARBA" id="ARBA00023136"/>
    </source>
</evidence>
<dbReference type="PANTHER" id="PTHR30086:SF20">
    <property type="entry name" value="ARGININE EXPORTER PROTEIN ARGO-RELATED"/>
    <property type="match status" value="1"/>
</dbReference>
<accession>A0A4R6P6K0</accession>
<evidence type="ECO:0000256" key="3">
    <source>
        <dbReference type="ARBA" id="ARBA00022692"/>
    </source>
</evidence>
<dbReference type="AlphaFoldDB" id="A0A4R6P6K0"/>
<dbReference type="PIRSF" id="PIRSF006324">
    <property type="entry name" value="LeuE"/>
    <property type="match status" value="1"/>
</dbReference>
<feature type="transmembrane region" description="Helical" evidence="6">
    <location>
        <begin position="6"/>
        <end position="30"/>
    </location>
</feature>
<gene>
    <name evidence="7" type="ORF">DFR75_105194</name>
</gene>
<evidence type="ECO:0000256" key="4">
    <source>
        <dbReference type="ARBA" id="ARBA00022989"/>
    </source>
</evidence>
<reference evidence="7 8" key="1">
    <citation type="submission" date="2019-03" db="EMBL/GenBank/DDBJ databases">
        <title>Genomic Encyclopedia of Type Strains, Phase IV (KMG-IV): sequencing the most valuable type-strain genomes for metagenomic binning, comparative biology and taxonomic classification.</title>
        <authorList>
            <person name="Goeker M."/>
        </authorList>
    </citation>
    <scope>NUCLEOTIDE SEQUENCE [LARGE SCALE GENOMIC DNA]</scope>
    <source>
        <strain evidence="7 8">DSM 44496</strain>
    </source>
</reference>
<organism evidence="7 8">
    <name type="scientific">Nocardia ignorata</name>
    <dbReference type="NCBI Taxonomy" id="145285"/>
    <lineage>
        <taxon>Bacteria</taxon>
        <taxon>Bacillati</taxon>
        <taxon>Actinomycetota</taxon>
        <taxon>Actinomycetes</taxon>
        <taxon>Mycobacteriales</taxon>
        <taxon>Nocardiaceae</taxon>
        <taxon>Nocardia</taxon>
    </lineage>
</organism>
<keyword evidence="5 6" id="KW-0472">Membrane</keyword>
<feature type="transmembrane region" description="Helical" evidence="6">
    <location>
        <begin position="72"/>
        <end position="93"/>
    </location>
</feature>
<evidence type="ECO:0000313" key="7">
    <source>
        <dbReference type="EMBL" id="TDP32956.1"/>
    </source>
</evidence>
<evidence type="ECO:0000256" key="2">
    <source>
        <dbReference type="ARBA" id="ARBA00022475"/>
    </source>
</evidence>
<dbReference type="PANTHER" id="PTHR30086">
    <property type="entry name" value="ARGININE EXPORTER PROTEIN ARGO"/>
    <property type="match status" value="1"/>
</dbReference>
<dbReference type="Pfam" id="PF01810">
    <property type="entry name" value="LysE"/>
    <property type="match status" value="1"/>
</dbReference>
<dbReference type="EMBL" id="SNXK01000005">
    <property type="protein sequence ID" value="TDP32956.1"/>
    <property type="molecule type" value="Genomic_DNA"/>
</dbReference>
<name>A0A4R6P6K0_NOCIG</name>
<feature type="transmembrane region" description="Helical" evidence="6">
    <location>
        <begin position="184"/>
        <end position="205"/>
    </location>
</feature>
<dbReference type="GO" id="GO:0005886">
    <property type="term" value="C:plasma membrane"/>
    <property type="evidence" value="ECO:0007669"/>
    <property type="project" value="UniProtKB-SubCell"/>
</dbReference>
<comment type="subcellular location">
    <subcellularLocation>
        <location evidence="1">Cell membrane</location>
        <topology evidence="1">Multi-pass membrane protein</topology>
    </subcellularLocation>
</comment>
<keyword evidence="8" id="KW-1185">Reference proteome</keyword>
<evidence type="ECO:0000256" key="1">
    <source>
        <dbReference type="ARBA" id="ARBA00004651"/>
    </source>
</evidence>
<sequence length="206" mass="21050">MMVPIPHVIAFAGAALLIIVIPGPNVLFAIGRALTLGRRQALLSVLGSVAGSVIPLAVVALGLGAVLMTSTILFTAVKVIGALYLIYLGVTAIRDRKKLVLTASTDGGGRSMRQGFIVGATNPKTAVFFGAVLPQFTATDAGPLPVQMLIFGAIFLLIQLTCDGVWAVVAATARGWFARSPRRLEAVGGVGGAMVVGVGAGVAFAR</sequence>
<feature type="transmembrane region" description="Helical" evidence="6">
    <location>
        <begin position="114"/>
        <end position="136"/>
    </location>
</feature>
<feature type="transmembrane region" description="Helical" evidence="6">
    <location>
        <begin position="148"/>
        <end position="172"/>
    </location>
</feature>
<dbReference type="InterPro" id="IPR001123">
    <property type="entry name" value="LeuE-type"/>
</dbReference>
<evidence type="ECO:0000313" key="8">
    <source>
        <dbReference type="Proteomes" id="UP000295087"/>
    </source>
</evidence>
<feature type="transmembrane region" description="Helical" evidence="6">
    <location>
        <begin position="42"/>
        <end position="66"/>
    </location>
</feature>
<keyword evidence="2" id="KW-1003">Cell membrane</keyword>
<keyword evidence="3 6" id="KW-0812">Transmembrane</keyword>
<protein>
    <submittedName>
        <fullName evidence="7">Threonine/homoserine/homoserine lactone efflux protein</fullName>
    </submittedName>
</protein>
<keyword evidence="4 6" id="KW-1133">Transmembrane helix</keyword>
<dbReference type="Proteomes" id="UP000295087">
    <property type="component" value="Unassembled WGS sequence"/>
</dbReference>
<dbReference type="GO" id="GO:0015171">
    <property type="term" value="F:amino acid transmembrane transporter activity"/>
    <property type="evidence" value="ECO:0007669"/>
    <property type="project" value="TreeGrafter"/>
</dbReference>